<keyword evidence="4" id="KW-1185">Reference proteome</keyword>
<dbReference type="PANTHER" id="PTHR10098:SF108">
    <property type="entry name" value="TETRATRICOPEPTIDE REPEAT PROTEIN 28"/>
    <property type="match status" value="1"/>
</dbReference>
<keyword evidence="1" id="KW-0802">TPR repeat</keyword>
<feature type="compositionally biased region" description="Basic residues" evidence="2">
    <location>
        <begin position="1501"/>
        <end position="1512"/>
    </location>
</feature>
<dbReference type="Proteomes" id="UP000278627">
    <property type="component" value="Unassembled WGS sequence"/>
</dbReference>
<dbReference type="PROSITE" id="PS50005">
    <property type="entry name" value="TPR"/>
    <property type="match status" value="2"/>
</dbReference>
<protein>
    <submittedName>
        <fullName evidence="5">TPR_REGION domain-containing protein</fullName>
    </submittedName>
</protein>
<feature type="repeat" description="TPR" evidence="1">
    <location>
        <begin position="652"/>
        <end position="685"/>
    </location>
</feature>
<accession>A0A0N4SYZ6</accession>
<dbReference type="InterPro" id="IPR019734">
    <property type="entry name" value="TPR_rpt"/>
</dbReference>
<dbReference type="SUPFAM" id="SSF48452">
    <property type="entry name" value="TPR-like"/>
    <property type="match status" value="5"/>
</dbReference>
<dbReference type="WBParaSite" id="BPAG_0000098501-mRNA-1">
    <property type="protein sequence ID" value="BPAG_0000098501-mRNA-1"/>
    <property type="gene ID" value="BPAG_0000098501"/>
</dbReference>
<evidence type="ECO:0000256" key="1">
    <source>
        <dbReference type="PROSITE-ProRule" id="PRU00339"/>
    </source>
</evidence>
<dbReference type="InterPro" id="IPR011990">
    <property type="entry name" value="TPR-like_helical_dom_sf"/>
</dbReference>
<evidence type="ECO:0000313" key="5">
    <source>
        <dbReference type="WBParaSite" id="BPAG_0000098501-mRNA-1"/>
    </source>
</evidence>
<proteinExistence type="predicted"/>
<name>A0A0N4SYZ6_BRUPA</name>
<evidence type="ECO:0000313" key="3">
    <source>
        <dbReference type="EMBL" id="VDN82172.1"/>
    </source>
</evidence>
<evidence type="ECO:0000313" key="4">
    <source>
        <dbReference type="Proteomes" id="UP000278627"/>
    </source>
</evidence>
<dbReference type="PANTHER" id="PTHR10098">
    <property type="entry name" value="RAPSYN-RELATED"/>
    <property type="match status" value="1"/>
</dbReference>
<dbReference type="Pfam" id="PF13374">
    <property type="entry name" value="TPR_10"/>
    <property type="match status" value="1"/>
</dbReference>
<dbReference type="EMBL" id="UZAD01000060">
    <property type="protein sequence ID" value="VDN82172.1"/>
    <property type="molecule type" value="Genomic_DNA"/>
</dbReference>
<organism evidence="5">
    <name type="scientific">Brugia pahangi</name>
    <name type="common">Filarial nematode worm</name>
    <dbReference type="NCBI Taxonomy" id="6280"/>
    <lineage>
        <taxon>Eukaryota</taxon>
        <taxon>Metazoa</taxon>
        <taxon>Ecdysozoa</taxon>
        <taxon>Nematoda</taxon>
        <taxon>Chromadorea</taxon>
        <taxon>Rhabditida</taxon>
        <taxon>Spirurina</taxon>
        <taxon>Spiruromorpha</taxon>
        <taxon>Filarioidea</taxon>
        <taxon>Onchocercidae</taxon>
        <taxon>Brugia</taxon>
    </lineage>
</organism>
<reference evidence="5" key="1">
    <citation type="submission" date="2016-04" db="UniProtKB">
        <authorList>
            <consortium name="WormBaseParasite"/>
        </authorList>
    </citation>
    <scope>IDENTIFICATION</scope>
</reference>
<dbReference type="SMART" id="SM00028">
    <property type="entry name" value="TPR"/>
    <property type="match status" value="14"/>
</dbReference>
<dbReference type="Pfam" id="PF13181">
    <property type="entry name" value="TPR_8"/>
    <property type="match status" value="1"/>
</dbReference>
<feature type="repeat" description="TPR" evidence="1">
    <location>
        <begin position="6"/>
        <end position="39"/>
    </location>
</feature>
<sequence length="1544" mass="178940">MPYDKLITLSDAANRAFYDGNFEKALTLYNEAIQLHPTNFILYSNRSAIFLRLKCFRKSLDDAKQSLALNPKWAKGYFRKGDALRGIGKFDKAIFAYCQSLVIENRIETVKALKNSLYYSSIKDHLSVLLNEIGNDMNGVKLDSFLIISIIGQEYLTTGHITVAIALLQLALDMDEAKMAPLDLKLSVIGAISFAYYQQKNYQLAIKYLEMQLEISKQLDEFEKQLTIYNSIVRIALLNDETMLAINYLQKQIQLMNSNDMEANDFRLNLADLYIQLGNYQYAAQIIASTGPLTFRSILGIVKLALAKGDGEAALAYCNRLAEIGNETDEKTLAILLKCKCLLLRKEAIIALNILQKTMTYFEDNKTTAENIGEYFGILSECHLAIGQYCMARTWAKKELKIATSRRSLKLEADALRNLSNIYQAIDDYSNAAILWEKYCYLISDQGVDIRFNGLRRLAELYQKSNRFDQAEMALLENSKLAQKIGAYALIIDVHSDLYQFYRLMHRKDEAQKHWNEAQQIYLKHKVEERQALIIEMSGDNYFDCNSFEEAIDAYNRCLMVVQEDDNLQKEAKLCNKLGKTHWLLYHPDEALAYYQQSLSVCQQLSDLEGMLELYNAMANIHFKKGMMDMCHSCLRCYLTIAGILSKDTARLNAFISIGRTLLLRQRYTEAKKIFTKALNLTTETNYRRERGLIYGYMAECYLGIGERSKALVNFCKQIPFFDDIDDIEGKCETLRHLIEEKQLIKDANWTMRLCSNRIQLSQMGSIDLQVEVLKQSAEIATNLSKLWEACKFLEKAVILCIANKCGDILNLLLNLKNKYLKCNARKRAIMLFQECLDAMGNHSNEQHLILFELGKLELEEGFISNTITHITDVKENCRDKNLKATCEYILACAYYDDRNYKEALYHMQNFENLQKNLSTNRKEMLKLELLLIEWNCSASDYIIEAIQDIAMKTDSLVIHRILDESCLYDLLNHENLSKIAAIHWMMTRGDFITAKHFFDLYKNTYQNSAEYTADIALFYWNEQKFEECANFLEEYLSHYFEKDTVEEFNELSLIRIYSRQQIIINFLHIMLILCKYMLHANTVETITIAESKFWRDCRKRKLPVEYSIPTIQAIREYIEELKKSLLYCLHVDRYKLVWYFEVGQIGKLYYFLDNATRSKMPIFFAQFLDQMLHTTDTIPALTDDEFEKLVSESELLVNVKHALDINKTHLVALNEPKYKKSRKDPEIGIFYAGIDSAIISWEHICPNGKTDFIYKIQVSSLVIIDFTKMSFDTDNVINSFSDNDIVILLNNETDDTIINFRIANAHCLLDIKGQTIQSLMPFLEKLINGYSVEECSELLQSINVRLFGDRSSKVRPGRAQCIRKMIVDMEGGLVENLAISMNNQIEIDNFKGLPTKVQLYLLDMIKQQMKTNEIQLFVEKLEDLYDHCKHVTLSDHCEVDDYLQESFIRRTHDEQNFILKFIKHLFRDHLYGMYDDLQTSEVDNLNKLMKSLANNVRVRRKKQRGKLKSRGYHSEGESSCRSSMSENTDSEAVIVDVEFQESE</sequence>
<dbReference type="Gene3D" id="1.25.40.10">
    <property type="entry name" value="Tetratricopeptide repeat domain"/>
    <property type="match status" value="6"/>
</dbReference>
<evidence type="ECO:0000256" key="2">
    <source>
        <dbReference type="SAM" id="MobiDB-lite"/>
    </source>
</evidence>
<reference evidence="3 4" key="2">
    <citation type="submission" date="2018-11" db="EMBL/GenBank/DDBJ databases">
        <authorList>
            <consortium name="Pathogen Informatics"/>
        </authorList>
    </citation>
    <scope>NUCLEOTIDE SEQUENCE [LARGE SCALE GENOMIC DNA]</scope>
</reference>
<feature type="region of interest" description="Disordered" evidence="2">
    <location>
        <begin position="1501"/>
        <end position="1530"/>
    </location>
</feature>
<dbReference type="STRING" id="6280.A0A0N4SYZ6"/>
<gene>
    <name evidence="3" type="ORF">BPAG_LOCUS986</name>
</gene>